<keyword evidence="9" id="KW-1185">Reference proteome</keyword>
<evidence type="ECO:0000256" key="5">
    <source>
        <dbReference type="ARBA" id="ARBA00023136"/>
    </source>
</evidence>
<dbReference type="PANTHER" id="PTHR43839">
    <property type="entry name" value="OPPC IN A BINDING PROTEIN-DEPENDENT TRANSPORT SYSTEM"/>
    <property type="match status" value="1"/>
</dbReference>
<sequence>MNKKWILGLYLPLSVIALLILASFLLPIFNPGFDEDTVKYLKDASGKIYAAPPYSPLEMPPLGSEKTGLNLFWLLIAGAKYTILATIAIAFLRMVFGFISGLIYTFLPKVVVKHVKGLAEVFQFIPLVIIVYALLHYVDQAYQSAALESNTYIIIQVIAIAIVIIPSLGIYMGEEMKLFMHNEFIEASRTLGGTNRHLIRTHLWPQFLRHSIVLFSEQISQTLALLIQLGILTLTLGGLRYLPGGEDSDPLYFNVNYEWASMISMNTNAIFVTPWLLVAPLLFFAILIFLFNTISSNLKRMLLETNEERKGRKKKVDKRVKPGKTYSQQDFDMIRLEKKSG</sequence>
<comment type="caution">
    <text evidence="8">The sequence shown here is derived from an EMBL/GenBank/DDBJ whole genome shotgun (WGS) entry which is preliminary data.</text>
</comment>
<proteinExistence type="predicted"/>
<reference evidence="9" key="1">
    <citation type="submission" date="2015-07" db="EMBL/GenBank/DDBJ databases">
        <title>Fjat-14235 jcm11544.</title>
        <authorList>
            <person name="Liu B."/>
            <person name="Wang J."/>
            <person name="Zhu Y."/>
            <person name="Liu G."/>
            <person name="Chen Q."/>
            <person name="Chen Z."/>
            <person name="Lan J."/>
            <person name="Che J."/>
            <person name="Ge C."/>
            <person name="Shi H."/>
            <person name="Pan Z."/>
            <person name="Liu X."/>
        </authorList>
    </citation>
    <scope>NUCLEOTIDE SEQUENCE [LARGE SCALE GENOMIC DNA]</scope>
    <source>
        <strain evidence="9">JCM 11544</strain>
    </source>
</reference>
<feature type="transmembrane region" description="Helical" evidence="6">
    <location>
        <begin position="223"/>
        <end position="242"/>
    </location>
</feature>
<name>A0A0M0G5A2_9BACI</name>
<organism evidence="8 9">
    <name type="scientific">Rossellomorea marisflavi</name>
    <dbReference type="NCBI Taxonomy" id="189381"/>
    <lineage>
        <taxon>Bacteria</taxon>
        <taxon>Bacillati</taxon>
        <taxon>Bacillota</taxon>
        <taxon>Bacilli</taxon>
        <taxon>Bacillales</taxon>
        <taxon>Bacillaceae</taxon>
        <taxon>Rossellomorea</taxon>
    </lineage>
</organism>
<protein>
    <recommendedName>
        <fullName evidence="7">ABC transmembrane type-1 domain-containing protein</fullName>
    </recommendedName>
</protein>
<dbReference type="GO" id="GO:0016020">
    <property type="term" value="C:membrane"/>
    <property type="evidence" value="ECO:0007669"/>
    <property type="project" value="UniProtKB-SubCell"/>
</dbReference>
<dbReference type="PATRIC" id="fig|189381.12.peg.2804"/>
<feature type="domain" description="ABC transmembrane type-1" evidence="7">
    <location>
        <begin position="83"/>
        <end position="295"/>
    </location>
</feature>
<evidence type="ECO:0000259" key="7">
    <source>
        <dbReference type="PROSITE" id="PS50928"/>
    </source>
</evidence>
<dbReference type="AlphaFoldDB" id="A0A0M0G5A2"/>
<evidence type="ECO:0000256" key="3">
    <source>
        <dbReference type="ARBA" id="ARBA00022692"/>
    </source>
</evidence>
<comment type="subcellular location">
    <subcellularLocation>
        <location evidence="1">Membrane</location>
        <topology evidence="1">Multi-pass membrane protein</topology>
    </subcellularLocation>
</comment>
<feature type="transmembrane region" description="Helical" evidence="6">
    <location>
        <begin position="150"/>
        <end position="171"/>
    </location>
</feature>
<accession>A0A0M0G5A2</accession>
<dbReference type="OrthoDB" id="2351941at2"/>
<dbReference type="EMBL" id="LGUE01000004">
    <property type="protein sequence ID" value="KON85040.1"/>
    <property type="molecule type" value="Genomic_DNA"/>
</dbReference>
<dbReference type="CDD" id="cd06261">
    <property type="entry name" value="TM_PBP2"/>
    <property type="match status" value="1"/>
</dbReference>
<keyword evidence="3 6" id="KW-0812">Transmembrane</keyword>
<dbReference type="GO" id="GO:0055085">
    <property type="term" value="P:transmembrane transport"/>
    <property type="evidence" value="ECO:0007669"/>
    <property type="project" value="InterPro"/>
</dbReference>
<dbReference type="PANTHER" id="PTHR43839:SF3">
    <property type="entry name" value="OLIGOPEPTIDE ABC TRANSPORTER, PERMEASE PROTEIN"/>
    <property type="match status" value="1"/>
</dbReference>
<keyword evidence="4 6" id="KW-1133">Transmembrane helix</keyword>
<feature type="transmembrane region" description="Helical" evidence="6">
    <location>
        <begin position="7"/>
        <end position="29"/>
    </location>
</feature>
<evidence type="ECO:0000256" key="2">
    <source>
        <dbReference type="ARBA" id="ARBA00022448"/>
    </source>
</evidence>
<evidence type="ECO:0000313" key="9">
    <source>
        <dbReference type="Proteomes" id="UP000037405"/>
    </source>
</evidence>
<feature type="transmembrane region" description="Helical" evidence="6">
    <location>
        <begin position="269"/>
        <end position="291"/>
    </location>
</feature>
<evidence type="ECO:0000256" key="1">
    <source>
        <dbReference type="ARBA" id="ARBA00004141"/>
    </source>
</evidence>
<gene>
    <name evidence="8" type="ORF">AF331_13705</name>
</gene>
<dbReference type="InterPro" id="IPR000515">
    <property type="entry name" value="MetI-like"/>
</dbReference>
<dbReference type="PROSITE" id="PS50928">
    <property type="entry name" value="ABC_TM1"/>
    <property type="match status" value="1"/>
</dbReference>
<feature type="transmembrane region" description="Helical" evidence="6">
    <location>
        <begin position="118"/>
        <end position="138"/>
    </location>
</feature>
<evidence type="ECO:0000256" key="6">
    <source>
        <dbReference type="SAM" id="Phobius"/>
    </source>
</evidence>
<dbReference type="InterPro" id="IPR035906">
    <property type="entry name" value="MetI-like_sf"/>
</dbReference>
<keyword evidence="5 6" id="KW-0472">Membrane</keyword>
<keyword evidence="2" id="KW-0813">Transport</keyword>
<evidence type="ECO:0000313" key="8">
    <source>
        <dbReference type="EMBL" id="KON85040.1"/>
    </source>
</evidence>
<feature type="transmembrane region" description="Helical" evidence="6">
    <location>
        <begin position="81"/>
        <end position="106"/>
    </location>
</feature>
<dbReference type="SUPFAM" id="SSF161098">
    <property type="entry name" value="MetI-like"/>
    <property type="match status" value="1"/>
</dbReference>
<dbReference type="Proteomes" id="UP000037405">
    <property type="component" value="Unassembled WGS sequence"/>
</dbReference>
<dbReference type="Gene3D" id="1.10.3720.10">
    <property type="entry name" value="MetI-like"/>
    <property type="match status" value="1"/>
</dbReference>
<dbReference type="RefSeq" id="WP_053428641.1">
    <property type="nucleotide sequence ID" value="NZ_LGUE01000004.1"/>
</dbReference>
<evidence type="ECO:0000256" key="4">
    <source>
        <dbReference type="ARBA" id="ARBA00022989"/>
    </source>
</evidence>